<keyword evidence="3" id="KW-1185">Reference proteome</keyword>
<proteinExistence type="predicted"/>
<feature type="signal peptide" evidence="1">
    <location>
        <begin position="1"/>
        <end position="30"/>
    </location>
</feature>
<evidence type="ECO:0000313" key="3">
    <source>
        <dbReference type="Proteomes" id="UP000507962"/>
    </source>
</evidence>
<dbReference type="Proteomes" id="UP000507962">
    <property type="component" value="Unassembled WGS sequence"/>
</dbReference>
<name>A0A4U8YSW5_9BACT</name>
<evidence type="ECO:0000313" key="2">
    <source>
        <dbReference type="EMBL" id="VFQ47485.1"/>
    </source>
</evidence>
<organism evidence="2 3">
    <name type="scientific">Desulfoluna butyratoxydans</name>
    <dbReference type="NCBI Taxonomy" id="231438"/>
    <lineage>
        <taxon>Bacteria</taxon>
        <taxon>Pseudomonadati</taxon>
        <taxon>Thermodesulfobacteriota</taxon>
        <taxon>Desulfobacteria</taxon>
        <taxon>Desulfobacterales</taxon>
        <taxon>Desulfolunaceae</taxon>
        <taxon>Desulfoluna</taxon>
    </lineage>
</organism>
<sequence>MTCFNQVTRTILSTAAVLLGAAIFSTQASAHVFDFMHGQRAVPGSDLYALGEKAMDRKDGKVSYFTNGKGRVLKVLATRGDNGTLRVTVQRVYIPRNYIAETHNETARAEKLYDRLSRVAGSSQGKYALLTDKDGMAAYQYGKAVAEKLDSEK</sequence>
<dbReference type="RefSeq" id="WP_180147377.1">
    <property type="nucleotide sequence ID" value="NZ_CAADHO010000019.1"/>
</dbReference>
<feature type="chain" id="PRO_5020436191" evidence="1">
    <location>
        <begin position="31"/>
        <end position="153"/>
    </location>
</feature>
<dbReference type="AlphaFoldDB" id="A0A4U8YSW5"/>
<evidence type="ECO:0000256" key="1">
    <source>
        <dbReference type="SAM" id="SignalP"/>
    </source>
</evidence>
<reference evidence="2 3" key="1">
    <citation type="submission" date="2019-03" db="EMBL/GenBank/DDBJ databases">
        <authorList>
            <person name="Nijsse B."/>
        </authorList>
    </citation>
    <scope>NUCLEOTIDE SEQUENCE [LARGE SCALE GENOMIC DNA]</scope>
    <source>
        <strain evidence="2">Desulfoluna butyratoxydans MSL71</strain>
    </source>
</reference>
<dbReference type="EMBL" id="CAADHO010000019">
    <property type="protein sequence ID" value="VFQ47485.1"/>
    <property type="molecule type" value="Genomic_DNA"/>
</dbReference>
<keyword evidence="1" id="KW-0732">Signal</keyword>
<accession>A0A4U8YSW5</accession>
<gene>
    <name evidence="2" type="ORF">MSL71_51850</name>
</gene>
<protein>
    <submittedName>
        <fullName evidence="2">Uncharacterized protein</fullName>
    </submittedName>
</protein>